<feature type="transmembrane region" description="Helical" evidence="1">
    <location>
        <begin position="97"/>
        <end position="119"/>
    </location>
</feature>
<evidence type="ECO:0008006" key="4">
    <source>
        <dbReference type="Google" id="ProtNLM"/>
    </source>
</evidence>
<accession>A0ABM7WQK6</accession>
<organism evidence="2 3">
    <name type="scientific">Anaeromyxobacter oryzae</name>
    <dbReference type="NCBI Taxonomy" id="2918170"/>
    <lineage>
        <taxon>Bacteria</taxon>
        <taxon>Pseudomonadati</taxon>
        <taxon>Myxococcota</taxon>
        <taxon>Myxococcia</taxon>
        <taxon>Myxococcales</taxon>
        <taxon>Cystobacterineae</taxon>
        <taxon>Anaeromyxobacteraceae</taxon>
        <taxon>Anaeromyxobacter</taxon>
    </lineage>
</organism>
<feature type="transmembrane region" description="Helical" evidence="1">
    <location>
        <begin position="71"/>
        <end position="90"/>
    </location>
</feature>
<keyword evidence="1" id="KW-0812">Transmembrane</keyword>
<dbReference type="RefSeq" id="WP_248358556.1">
    <property type="nucleotide sequence ID" value="NZ_AP025591.1"/>
</dbReference>
<evidence type="ECO:0000256" key="1">
    <source>
        <dbReference type="SAM" id="Phobius"/>
    </source>
</evidence>
<feature type="transmembrane region" description="Helical" evidence="1">
    <location>
        <begin position="131"/>
        <end position="153"/>
    </location>
</feature>
<dbReference type="Proteomes" id="UP001162891">
    <property type="component" value="Chromosome"/>
</dbReference>
<keyword evidence="1" id="KW-0472">Membrane</keyword>
<reference evidence="3" key="1">
    <citation type="journal article" date="2022" name="Int. J. Syst. Evol. Microbiol.">
        <title>Anaeromyxobacter oryzae sp. nov., Anaeromyxobacter diazotrophicus sp. nov. and Anaeromyxobacter paludicola sp. nov., isolated from paddy soils.</title>
        <authorList>
            <person name="Itoh H."/>
            <person name="Xu Z."/>
            <person name="Mise K."/>
            <person name="Masuda Y."/>
            <person name="Ushijima N."/>
            <person name="Hayakawa C."/>
            <person name="Shiratori Y."/>
            <person name="Senoo K."/>
        </authorList>
    </citation>
    <scope>NUCLEOTIDE SEQUENCE [LARGE SCALE GENOMIC DNA]</scope>
    <source>
        <strain evidence="3">Red232</strain>
    </source>
</reference>
<keyword evidence="1" id="KW-1133">Transmembrane helix</keyword>
<evidence type="ECO:0000313" key="3">
    <source>
        <dbReference type="Proteomes" id="UP001162891"/>
    </source>
</evidence>
<proteinExistence type="predicted"/>
<protein>
    <recommendedName>
        <fullName evidence="4">Rod shape-determining protein MreD</fullName>
    </recommendedName>
</protein>
<gene>
    <name evidence="2" type="ORF">AMOR_07540</name>
</gene>
<name>A0ABM7WQK6_9BACT</name>
<sequence length="169" mass="17143">MKPLAHVIFALLLAGLQAAILRWAGGGAFSMSLLAACVVYLGLHGGNVDGSVGAAGVGYVLDLMTGSPKGLMTFLAVLVFVIVRAVAASVDVRSRAGFAALSGLGALVFSLGAMLLLGYTAAPEAAPGATLVGRMILEALLTAAASPLVLAGMRRVDTLFHREEPGLLR</sequence>
<keyword evidence="3" id="KW-1185">Reference proteome</keyword>
<dbReference type="EMBL" id="AP025591">
    <property type="protein sequence ID" value="BDG01758.1"/>
    <property type="molecule type" value="Genomic_DNA"/>
</dbReference>
<evidence type="ECO:0000313" key="2">
    <source>
        <dbReference type="EMBL" id="BDG01758.1"/>
    </source>
</evidence>